<name>A0A246J7E8_9BURK</name>
<accession>A0A246J7E8</accession>
<dbReference type="Proteomes" id="UP000197468">
    <property type="component" value="Unassembled WGS sequence"/>
</dbReference>
<evidence type="ECO:0000313" key="2">
    <source>
        <dbReference type="Proteomes" id="UP000197468"/>
    </source>
</evidence>
<dbReference type="EMBL" id="NIOF01000007">
    <property type="protein sequence ID" value="OWQ88561.1"/>
    <property type="molecule type" value="Genomic_DNA"/>
</dbReference>
<comment type="caution">
    <text evidence="1">The sequence shown here is derived from an EMBL/GenBank/DDBJ whole genome shotgun (WGS) entry which is preliminary data.</text>
</comment>
<dbReference type="AlphaFoldDB" id="A0A246J7E8"/>
<proteinExistence type="predicted"/>
<gene>
    <name evidence="1" type="ORF">CDN99_17085</name>
</gene>
<evidence type="ECO:0000313" key="1">
    <source>
        <dbReference type="EMBL" id="OWQ88561.1"/>
    </source>
</evidence>
<protein>
    <recommendedName>
        <fullName evidence="3">Sel1 repeat family protein</fullName>
    </recommendedName>
</protein>
<evidence type="ECO:0008006" key="3">
    <source>
        <dbReference type="Google" id="ProtNLM"/>
    </source>
</evidence>
<organism evidence="1 2">
    <name type="scientific">Roseateles aquatilis</name>
    <dbReference type="NCBI Taxonomy" id="431061"/>
    <lineage>
        <taxon>Bacteria</taxon>
        <taxon>Pseudomonadati</taxon>
        <taxon>Pseudomonadota</taxon>
        <taxon>Betaproteobacteria</taxon>
        <taxon>Burkholderiales</taxon>
        <taxon>Sphaerotilaceae</taxon>
        <taxon>Roseateles</taxon>
    </lineage>
</organism>
<reference evidence="1 2" key="1">
    <citation type="journal article" date="2008" name="Int. J. Syst. Evol. Microbiol.">
        <title>Description of Roseateles aquatilis sp. nov. and Roseateles terrae sp. nov., in the class Betaproteobacteria, and emended description of the genus Roseateles.</title>
        <authorList>
            <person name="Gomila M."/>
            <person name="Bowien B."/>
            <person name="Falsen E."/>
            <person name="Moore E.R."/>
            <person name="Lalucat J."/>
        </authorList>
    </citation>
    <scope>NUCLEOTIDE SEQUENCE [LARGE SCALE GENOMIC DNA]</scope>
    <source>
        <strain evidence="1 2">CCUG 48205</strain>
    </source>
</reference>
<sequence>MAAAVGIVVWRGEPGHEGEATAAIETTHAQGVIRAAGPSPEGGQRPMRPAGQEQAAPSAIAIEFAAPWSALIHFETDEERRRRIFRSDPFDVVAALPTLMERAAKGEAEAALHLHSLAETCDARQSAINPPAGFIPLDCSAPRAWSEEQRRSLRSQAVLSGDPSPALSMLKEAESMPIDHALREDTIADAVLSLDFAGRRGCLECLVALAEIHREGRLVSQDLRRSFAYLQVAAVASGEASYAQLAEAIRPSLRPIDVEFARTLQERLAKALERNKAR</sequence>
<keyword evidence="2" id="KW-1185">Reference proteome</keyword>